<dbReference type="KEGG" id="pdj:D0907_08350"/>
<dbReference type="InterPro" id="IPR013491">
    <property type="entry name" value="Tape_meas_N"/>
</dbReference>
<name>A0AAD0WE90_9GAMM</name>
<evidence type="ECO:0000313" key="4">
    <source>
        <dbReference type="Proteomes" id="UP000264605"/>
    </source>
</evidence>
<protein>
    <submittedName>
        <fullName evidence="3">Phage tail protein</fullName>
    </submittedName>
</protein>
<evidence type="ECO:0000256" key="1">
    <source>
        <dbReference type="SAM" id="Coils"/>
    </source>
</evidence>
<dbReference type="Pfam" id="PF20155">
    <property type="entry name" value="TMP_3"/>
    <property type="match status" value="1"/>
</dbReference>
<feature type="coiled-coil region" evidence="1">
    <location>
        <begin position="706"/>
        <end position="735"/>
    </location>
</feature>
<organism evidence="3 4">
    <name type="scientific">Pseudoalteromonas lipolytica</name>
    <dbReference type="NCBI Taxonomy" id="570156"/>
    <lineage>
        <taxon>Bacteria</taxon>
        <taxon>Pseudomonadati</taxon>
        <taxon>Pseudomonadota</taxon>
        <taxon>Gammaproteobacteria</taxon>
        <taxon>Alteromonadales</taxon>
        <taxon>Pseudoalteromonadaceae</taxon>
        <taxon>Pseudoalteromonas</taxon>
    </lineage>
</organism>
<reference evidence="3 4" key="1">
    <citation type="submission" date="2018-08" db="EMBL/GenBank/DDBJ databases">
        <title>Draft genome sequence of Pseudoalteromonas donghaensis HJ51.</title>
        <authorList>
            <person name="Oh J."/>
            <person name="Roh D."/>
        </authorList>
    </citation>
    <scope>NUCLEOTIDE SEQUENCE [LARGE SCALE GENOMIC DNA]</scope>
    <source>
        <strain evidence="3 4">HJ51</strain>
    </source>
</reference>
<sequence length="1047" mass="113133">MKQQSNAVRNYTNELNVLPKAIDKQAVANEKSVVSQKTTSAKNNASVRQSVTELNRVPESIQRQVTAQNKAALSYAKTSRQQKVLTRKTVTDLNRVPAAIQRQVAANQQLGVSQATVMRQQGAMNRQLGLMNTAYGQLGATLTTLVSIGTATMFVRDTGAAQMLDTRLKGLTSSTREYERVQAYLFETADRLNTGYTTLADSYSKILTLQDAGVVTQEQGIAILEGMANAAAKTGASNVQLGQSLFGMTQGMTAGVLRAEELNQVTEPMPGLLQKLDKAAGKAAGGFRQMVNDGQVTSQMFKNYLIKALEDYAGAAEATEGKINASFAEMGNEYQRLIRKYEEPVNFAVTSVVGSITDTMAYLRENEEVVDDLVLATGALASVLAGRLVSSLATSVQGYIANIAAKNQALLADVALAKQAKVNALAERERALYENAAAKRQLAMASTAGTRAAAITRLAATNNRAAASEANLAVATNAYTVAATRATVATRGLSMAMGFLGGPVGVIVTAGLALAYFASQSDTSSDAAKKLKVNLYDLSTAFDTLANKKASTQLRNNQNEISKYSKNIEDAYSKIADLKAQQDQAPTGRAASAYSRQIRRLESYIDKQTDLRAKLMDTASEIANFEKNLNDIKWTEPKLDQTGTKTALPENIKRLQESLLGEEARLKVSYDKRRQMVLTARENDVANKAKYDAILTQLDTKYSEDVKTLIEKREAEKIRIQNQAEEKRKNDLQRDLDNRIAIIKGFADREQLAAYNNELRVEQARQQARVDAKRRATLGLAANDDSGELQYNADNQIRDLERQTELNAAAGYFSQREADEASHQERLFQIKNRYAGALQSNIVAFANFEKQTEADKAQAIVGLGAATFKSMAGQSKKAFKAYKAFAIAQAVINTYQSATGAFTSLASIPIVGPVLGGIAAAAAIMQGMQQVRQIKAQQPAGIAHGGLDYVPNESTYVLQRGERVLSPKQNTEISQMARRYNAGTAAANDSSSRGISLSITNQINVQGSANEQSAQLIGQDIAREVVGVVVANIQSNGAIIRSIRGAA</sequence>
<keyword evidence="1" id="KW-0175">Coiled coil</keyword>
<gene>
    <name evidence="3" type="ORF">D0907_08350</name>
</gene>
<feature type="coiled-coil region" evidence="1">
    <location>
        <begin position="547"/>
        <end position="581"/>
    </location>
</feature>
<accession>A0AAD0WE90</accession>
<dbReference type="Proteomes" id="UP000264605">
    <property type="component" value="Chromosome"/>
</dbReference>
<dbReference type="EMBL" id="CP032090">
    <property type="protein sequence ID" value="AXV66831.1"/>
    <property type="molecule type" value="Genomic_DNA"/>
</dbReference>
<dbReference type="NCBIfam" id="TIGR02675">
    <property type="entry name" value="tape_meas_nterm"/>
    <property type="match status" value="1"/>
</dbReference>
<dbReference type="AlphaFoldDB" id="A0AAD0WE90"/>
<proteinExistence type="predicted"/>
<evidence type="ECO:0000259" key="2">
    <source>
        <dbReference type="Pfam" id="PF20155"/>
    </source>
</evidence>
<feature type="domain" description="Tape measure protein N-terminal" evidence="2">
    <location>
        <begin position="160"/>
        <end position="341"/>
    </location>
</feature>
<evidence type="ECO:0000313" key="3">
    <source>
        <dbReference type="EMBL" id="AXV66831.1"/>
    </source>
</evidence>